<reference evidence="2" key="1">
    <citation type="submission" date="2023-04" db="EMBL/GenBank/DDBJ databases">
        <title>Novel strain of Lactilactobacillus sakei and use thereof.</title>
        <authorList>
            <person name="Kim S.Y."/>
        </authorList>
    </citation>
    <scope>NUCLEOTIDE SEQUENCE</scope>
    <source>
        <strain evidence="2">HUP1</strain>
    </source>
</reference>
<dbReference type="PANTHER" id="PTHR30354:SF20">
    <property type="entry name" value="HIGH-AFFINITY GLUCONATE TRANSPORTER"/>
    <property type="match status" value="1"/>
</dbReference>
<dbReference type="EMBL" id="CP122959">
    <property type="protein sequence ID" value="WGI19938.1"/>
    <property type="molecule type" value="Genomic_DNA"/>
</dbReference>
<protein>
    <submittedName>
        <fullName evidence="2">Gluconate:H+ symporter</fullName>
    </submittedName>
</protein>
<feature type="transmembrane region" description="Helical" evidence="1">
    <location>
        <begin position="296"/>
        <end position="317"/>
    </location>
</feature>
<evidence type="ECO:0000256" key="1">
    <source>
        <dbReference type="SAM" id="Phobius"/>
    </source>
</evidence>
<name>A0AAF0K5Q4_LATSK</name>
<accession>A0AAF0K5Q4</accession>
<feature type="transmembrane region" description="Helical" evidence="1">
    <location>
        <begin position="178"/>
        <end position="197"/>
    </location>
</feature>
<dbReference type="Pfam" id="PF02447">
    <property type="entry name" value="GntP_permease"/>
    <property type="match status" value="1"/>
</dbReference>
<dbReference type="GO" id="GO:0005886">
    <property type="term" value="C:plasma membrane"/>
    <property type="evidence" value="ECO:0007669"/>
    <property type="project" value="TreeGrafter"/>
</dbReference>
<dbReference type="RefSeq" id="WP_280103241.1">
    <property type="nucleotide sequence ID" value="NZ_CP122959.1"/>
</dbReference>
<dbReference type="Proteomes" id="UP001179858">
    <property type="component" value="Chromosome"/>
</dbReference>
<gene>
    <name evidence="2" type="ORF">QBD03_04305</name>
</gene>
<dbReference type="AlphaFoldDB" id="A0AAF0K5Q4"/>
<dbReference type="NCBIfam" id="TIGR00791">
    <property type="entry name" value="gntP"/>
    <property type="match status" value="1"/>
</dbReference>
<feature type="transmembrane region" description="Helical" evidence="1">
    <location>
        <begin position="263"/>
        <end position="284"/>
    </location>
</feature>
<feature type="transmembrane region" description="Helical" evidence="1">
    <location>
        <begin position="418"/>
        <end position="442"/>
    </location>
</feature>
<keyword evidence="1" id="KW-0472">Membrane</keyword>
<feature type="transmembrane region" description="Helical" evidence="1">
    <location>
        <begin position="100"/>
        <end position="133"/>
    </location>
</feature>
<feature type="transmembrane region" description="Helical" evidence="1">
    <location>
        <begin position="231"/>
        <end position="251"/>
    </location>
</feature>
<keyword evidence="1" id="KW-0812">Transmembrane</keyword>
<dbReference type="GO" id="GO:0015128">
    <property type="term" value="F:gluconate transmembrane transporter activity"/>
    <property type="evidence" value="ECO:0007669"/>
    <property type="project" value="InterPro"/>
</dbReference>
<feature type="transmembrane region" description="Helical" evidence="1">
    <location>
        <begin position="337"/>
        <end position="355"/>
    </location>
</feature>
<feature type="transmembrane region" description="Helical" evidence="1">
    <location>
        <begin position="385"/>
        <end position="406"/>
    </location>
</feature>
<feature type="transmembrane region" description="Helical" evidence="1">
    <location>
        <begin position="59"/>
        <end position="80"/>
    </location>
</feature>
<feature type="transmembrane region" description="Helical" evidence="1">
    <location>
        <begin position="7"/>
        <end position="24"/>
    </location>
</feature>
<evidence type="ECO:0000313" key="3">
    <source>
        <dbReference type="Proteomes" id="UP001179858"/>
    </source>
</evidence>
<feature type="transmembrane region" description="Helical" evidence="1">
    <location>
        <begin position="30"/>
        <end position="47"/>
    </location>
</feature>
<sequence>MEHVVPLLWVVVGIFILLTLNLKFKMHNVLALLIVAIFVSVAEGVRIDKIVPIIEKGLGGTLGKLALIIVFGAIIGKMMTDSGASQRITRTIIDRFGVKYLQFSLLLIGTIFGMAMFYEVAFLITAPLVISIAKEAKIPYMKLIVPTVAGATMGHSIFPPQPGPMALVTAFNANISQVYIYGLIVIVPTIICSGVILTKFIPGIAQMPLSENMAPSEEIDLKKAPSFMTSLMVPLIPAFLMIIASIINFSIDSKSTLYQVVNFFGSAEISMLIAVLVSMVVFGYKCGKTSGQVTTMMNEAIAGVSNVLLVISAGGILKEVIIESGVGDHIVGLVEKMPVSPIILAFIITVIIRILTGQGAVAAITAAGIVQPMVAAFNINPVLMVLAIACGSNTITLMYDGGFLLFKETFGISMKDTFKTWGLLELVNSLVGLAVVMLLNIVL</sequence>
<dbReference type="PIRSF" id="PIRSF002746">
    <property type="entry name" value="Gluconate_transporter"/>
    <property type="match status" value="1"/>
</dbReference>
<dbReference type="PANTHER" id="PTHR30354">
    <property type="entry name" value="GNT FAMILY GLUCONATE TRANSPORTER"/>
    <property type="match status" value="1"/>
</dbReference>
<organism evidence="2 3">
    <name type="scientific">Latilactobacillus sakei</name>
    <name type="common">Lactobacillus sakei</name>
    <dbReference type="NCBI Taxonomy" id="1599"/>
    <lineage>
        <taxon>Bacteria</taxon>
        <taxon>Bacillati</taxon>
        <taxon>Bacillota</taxon>
        <taxon>Bacilli</taxon>
        <taxon>Lactobacillales</taxon>
        <taxon>Lactobacillaceae</taxon>
        <taxon>Latilactobacillus</taxon>
    </lineage>
</organism>
<keyword evidence="1" id="KW-1133">Transmembrane helix</keyword>
<evidence type="ECO:0000313" key="2">
    <source>
        <dbReference type="EMBL" id="WGI19938.1"/>
    </source>
</evidence>
<proteinExistence type="predicted"/>
<dbReference type="InterPro" id="IPR003474">
    <property type="entry name" value="Glcn_transporter"/>
</dbReference>